<dbReference type="PROSITE" id="PS51123">
    <property type="entry name" value="OMPA_2"/>
    <property type="match status" value="1"/>
</dbReference>
<dbReference type="InterPro" id="IPR006665">
    <property type="entry name" value="OmpA-like"/>
</dbReference>
<feature type="region of interest" description="Disordered" evidence="5">
    <location>
        <begin position="234"/>
        <end position="273"/>
    </location>
</feature>
<protein>
    <submittedName>
        <fullName evidence="7">OmpA family protein</fullName>
    </submittedName>
</protein>
<dbReference type="CDD" id="cd07185">
    <property type="entry name" value="OmpA_C-like"/>
    <property type="match status" value="1"/>
</dbReference>
<evidence type="ECO:0000313" key="8">
    <source>
        <dbReference type="Proteomes" id="UP000275180"/>
    </source>
</evidence>
<gene>
    <name evidence="7" type="ORF">EBQ34_13915</name>
</gene>
<evidence type="ECO:0000259" key="6">
    <source>
        <dbReference type="PROSITE" id="PS51123"/>
    </source>
</evidence>
<dbReference type="Pfam" id="PF00691">
    <property type="entry name" value="OmpA"/>
    <property type="match status" value="1"/>
</dbReference>
<dbReference type="InterPro" id="IPR050330">
    <property type="entry name" value="Bact_OuterMem_StrucFunc"/>
</dbReference>
<dbReference type="EMBL" id="RDQJ01000034">
    <property type="protein sequence ID" value="RMX09205.1"/>
    <property type="molecule type" value="Genomic_DNA"/>
</dbReference>
<evidence type="ECO:0000256" key="3">
    <source>
        <dbReference type="ARBA" id="ARBA00023237"/>
    </source>
</evidence>
<comment type="caution">
    <text evidence="7">The sequence shown here is derived from an EMBL/GenBank/DDBJ whole genome shotgun (WGS) entry which is preliminary data.</text>
</comment>
<dbReference type="InterPro" id="IPR036737">
    <property type="entry name" value="OmpA-like_sf"/>
</dbReference>
<keyword evidence="3" id="KW-0998">Cell outer membrane</keyword>
<dbReference type="Gene3D" id="3.30.1330.60">
    <property type="entry name" value="OmpA-like domain"/>
    <property type="match status" value="1"/>
</dbReference>
<dbReference type="InterPro" id="IPR006664">
    <property type="entry name" value="OMP_bac"/>
</dbReference>
<feature type="region of interest" description="Disordered" evidence="5">
    <location>
        <begin position="54"/>
        <end position="111"/>
    </location>
</feature>
<feature type="domain" description="OmpA-like" evidence="6">
    <location>
        <begin position="152"/>
        <end position="273"/>
    </location>
</feature>
<evidence type="ECO:0000256" key="2">
    <source>
        <dbReference type="ARBA" id="ARBA00023136"/>
    </source>
</evidence>
<comment type="subcellular location">
    <subcellularLocation>
        <location evidence="1">Cell outer membrane</location>
    </subcellularLocation>
</comment>
<dbReference type="PRINTS" id="PR01021">
    <property type="entry name" value="OMPADOMAIN"/>
</dbReference>
<dbReference type="Proteomes" id="UP000275180">
    <property type="component" value="Unassembled WGS sequence"/>
</dbReference>
<evidence type="ECO:0000256" key="5">
    <source>
        <dbReference type="SAM" id="MobiDB-lite"/>
    </source>
</evidence>
<reference evidence="7 8" key="1">
    <citation type="submission" date="2018-10" db="EMBL/GenBank/DDBJ databases">
        <title>Comamonadaceae CDC group NO-1 genome sequencing and assembly.</title>
        <authorList>
            <person name="Bernier A.-M."/>
            <person name="Bernard K."/>
        </authorList>
    </citation>
    <scope>NUCLEOTIDE SEQUENCE [LARGE SCALE GENOMIC DNA]</scope>
    <source>
        <strain evidence="7 8">NML180582</strain>
    </source>
</reference>
<evidence type="ECO:0000256" key="4">
    <source>
        <dbReference type="PROSITE-ProRule" id="PRU00473"/>
    </source>
</evidence>
<name>A0A3M6R1V4_9BURK</name>
<accession>A0A3M6R1V4</accession>
<dbReference type="AlphaFoldDB" id="A0A3M6R1V4"/>
<proteinExistence type="predicted"/>
<dbReference type="SUPFAM" id="SSF103088">
    <property type="entry name" value="OmpA-like"/>
    <property type="match status" value="1"/>
</dbReference>
<sequence length="273" mass="29479">MGQSAPGIVLTSKGHAMLRRNRESRAMRTLRQWATRAWPLALVVSAGSAVAQASLQPAPPRAETGLQPQQPPAASGLQAAPRHTQLQAQPAQPANLQAAPRATQWQPTAQVGQLQSAQAAAASALRPSKTSAAHLQRTQELLGELKAVQQGQERIVLELPSDVLFDFDKSDIRPDAQPVLDKVRELLQAYQDVRLSVHGHTDSKGSEDYNMALSQRRANTVAAALQDVLQHPIQVHAHGEGQPIAPNAHPDGSDDPQGRQRNRRVQLEITQGP</sequence>
<feature type="compositionally biased region" description="Low complexity" evidence="5">
    <location>
        <begin position="85"/>
        <end position="100"/>
    </location>
</feature>
<evidence type="ECO:0000313" key="7">
    <source>
        <dbReference type="EMBL" id="RMX09205.1"/>
    </source>
</evidence>
<evidence type="ECO:0000256" key="1">
    <source>
        <dbReference type="ARBA" id="ARBA00004442"/>
    </source>
</evidence>
<dbReference type="GO" id="GO:0009279">
    <property type="term" value="C:cell outer membrane"/>
    <property type="evidence" value="ECO:0007669"/>
    <property type="project" value="UniProtKB-SubCell"/>
</dbReference>
<keyword evidence="2 4" id="KW-0472">Membrane</keyword>
<dbReference type="PANTHER" id="PTHR30329">
    <property type="entry name" value="STATOR ELEMENT OF FLAGELLAR MOTOR COMPLEX"/>
    <property type="match status" value="1"/>
</dbReference>
<dbReference type="PANTHER" id="PTHR30329:SF21">
    <property type="entry name" value="LIPOPROTEIN YIAD-RELATED"/>
    <property type="match status" value="1"/>
</dbReference>
<organism evidence="7 8">
    <name type="scientific">Vandammella animalimorsus</name>
    <dbReference type="NCBI Taxonomy" id="2029117"/>
    <lineage>
        <taxon>Bacteria</taxon>
        <taxon>Pseudomonadati</taxon>
        <taxon>Pseudomonadota</taxon>
        <taxon>Betaproteobacteria</taxon>
        <taxon>Burkholderiales</taxon>
        <taxon>Comamonadaceae</taxon>
        <taxon>Vandammella</taxon>
    </lineage>
</organism>